<evidence type="ECO:0000313" key="2">
    <source>
        <dbReference type="EMBL" id="GAA1701226.1"/>
    </source>
</evidence>
<dbReference type="Proteomes" id="UP001500618">
    <property type="component" value="Unassembled WGS sequence"/>
</dbReference>
<name>A0ABN2IAN1_9ACTN</name>
<keyword evidence="1" id="KW-0472">Membrane</keyword>
<keyword evidence="3" id="KW-1185">Reference proteome</keyword>
<proteinExistence type="predicted"/>
<accession>A0ABN2IAN1</accession>
<evidence type="ECO:0000256" key="1">
    <source>
        <dbReference type="SAM" id="Phobius"/>
    </source>
</evidence>
<gene>
    <name evidence="2" type="ORF">GCM10009765_58470</name>
</gene>
<dbReference type="EMBL" id="BAAANY010000023">
    <property type="protein sequence ID" value="GAA1701226.1"/>
    <property type="molecule type" value="Genomic_DNA"/>
</dbReference>
<keyword evidence="1" id="KW-0812">Transmembrane</keyword>
<feature type="transmembrane region" description="Helical" evidence="1">
    <location>
        <begin position="36"/>
        <end position="55"/>
    </location>
</feature>
<keyword evidence="1" id="KW-1133">Transmembrane helix</keyword>
<protein>
    <submittedName>
        <fullName evidence="2">Uncharacterized protein</fullName>
    </submittedName>
</protein>
<reference evidence="2 3" key="1">
    <citation type="journal article" date="2019" name="Int. J. Syst. Evol. Microbiol.">
        <title>The Global Catalogue of Microorganisms (GCM) 10K type strain sequencing project: providing services to taxonomists for standard genome sequencing and annotation.</title>
        <authorList>
            <consortium name="The Broad Institute Genomics Platform"/>
            <consortium name="The Broad Institute Genome Sequencing Center for Infectious Disease"/>
            <person name="Wu L."/>
            <person name="Ma J."/>
        </authorList>
    </citation>
    <scope>NUCLEOTIDE SEQUENCE [LARGE SCALE GENOMIC DNA]</scope>
    <source>
        <strain evidence="2 3">JCM 14718</strain>
    </source>
</reference>
<comment type="caution">
    <text evidence="2">The sequence shown here is derived from an EMBL/GenBank/DDBJ whole genome shotgun (WGS) entry which is preliminary data.</text>
</comment>
<organism evidence="2 3">
    <name type="scientific">Fodinicola feengrottensis</name>
    <dbReference type="NCBI Taxonomy" id="435914"/>
    <lineage>
        <taxon>Bacteria</taxon>
        <taxon>Bacillati</taxon>
        <taxon>Actinomycetota</taxon>
        <taxon>Actinomycetes</taxon>
        <taxon>Mycobacteriales</taxon>
        <taxon>Fodinicola</taxon>
    </lineage>
</organism>
<sequence length="63" mass="6613">MSTEFKALLLVWACVLGAAIPAAGVCVLTDNSSMTLVTYLVALIAAFVLAGWLVGRDSKKADR</sequence>
<evidence type="ECO:0000313" key="3">
    <source>
        <dbReference type="Proteomes" id="UP001500618"/>
    </source>
</evidence>